<dbReference type="InterPro" id="IPR013249">
    <property type="entry name" value="RNA_pol_sigma70_r4_t2"/>
</dbReference>
<evidence type="ECO:0000256" key="5">
    <source>
        <dbReference type="SAM" id="Phobius"/>
    </source>
</evidence>
<keyword evidence="5" id="KW-1133">Transmembrane helix</keyword>
<dbReference type="OrthoDB" id="9150024at2"/>
<dbReference type="InterPro" id="IPR013324">
    <property type="entry name" value="RNA_pol_sigma_r3/r4-like"/>
</dbReference>
<keyword evidence="4" id="KW-0804">Transcription</keyword>
<dbReference type="SUPFAM" id="SSF88946">
    <property type="entry name" value="Sigma2 domain of RNA polymerase sigma factors"/>
    <property type="match status" value="1"/>
</dbReference>
<evidence type="ECO:0000313" key="9">
    <source>
        <dbReference type="Proteomes" id="UP000187941"/>
    </source>
</evidence>
<evidence type="ECO:0000256" key="2">
    <source>
        <dbReference type="ARBA" id="ARBA00023015"/>
    </source>
</evidence>
<dbReference type="Pfam" id="PF04542">
    <property type="entry name" value="Sigma70_r2"/>
    <property type="match status" value="1"/>
</dbReference>
<dbReference type="InterPro" id="IPR036388">
    <property type="entry name" value="WH-like_DNA-bd_sf"/>
</dbReference>
<dbReference type="EMBL" id="CP014263">
    <property type="protein sequence ID" value="AQG79281.1"/>
    <property type="molecule type" value="Genomic_DNA"/>
</dbReference>
<dbReference type="InterPro" id="IPR039425">
    <property type="entry name" value="RNA_pol_sigma-70-like"/>
</dbReference>
<dbReference type="Gene3D" id="1.10.1740.10">
    <property type="match status" value="1"/>
</dbReference>
<proteinExistence type="inferred from homology"/>
<dbReference type="Pfam" id="PF08281">
    <property type="entry name" value="Sigma70_r4_2"/>
    <property type="match status" value="1"/>
</dbReference>
<evidence type="ECO:0000313" key="8">
    <source>
        <dbReference type="EMBL" id="AQG79281.1"/>
    </source>
</evidence>
<reference evidence="8 9" key="1">
    <citation type="submission" date="2016-01" db="EMBL/GenBank/DDBJ databases">
        <authorList>
            <person name="Oliw E.H."/>
        </authorList>
    </citation>
    <scope>NUCLEOTIDE SEQUENCE [LARGE SCALE GENOMIC DNA]</scope>
    <source>
        <strain evidence="8 9">DY10</strain>
    </source>
</reference>
<dbReference type="GO" id="GO:0003677">
    <property type="term" value="F:DNA binding"/>
    <property type="evidence" value="ECO:0007669"/>
    <property type="project" value="InterPro"/>
</dbReference>
<dbReference type="CDD" id="cd06171">
    <property type="entry name" value="Sigma70_r4"/>
    <property type="match status" value="1"/>
</dbReference>
<dbReference type="GO" id="GO:0016987">
    <property type="term" value="F:sigma factor activity"/>
    <property type="evidence" value="ECO:0007669"/>
    <property type="project" value="UniProtKB-KW"/>
</dbReference>
<evidence type="ECO:0000256" key="4">
    <source>
        <dbReference type="ARBA" id="ARBA00023163"/>
    </source>
</evidence>
<keyword evidence="5" id="KW-0472">Membrane</keyword>
<evidence type="ECO:0000256" key="1">
    <source>
        <dbReference type="ARBA" id="ARBA00010641"/>
    </source>
</evidence>
<dbReference type="STRING" id="1178516.AWR27_08045"/>
<evidence type="ECO:0000259" key="7">
    <source>
        <dbReference type="Pfam" id="PF08281"/>
    </source>
</evidence>
<dbReference type="AlphaFoldDB" id="A0A1P9WV86"/>
<evidence type="ECO:0008006" key="10">
    <source>
        <dbReference type="Google" id="ProtNLM"/>
    </source>
</evidence>
<keyword evidence="9" id="KW-1185">Reference proteome</keyword>
<dbReference type="RefSeq" id="WP_077130719.1">
    <property type="nucleotide sequence ID" value="NZ_CP014263.1"/>
</dbReference>
<dbReference type="KEGG" id="smon:AWR27_08045"/>
<comment type="similarity">
    <text evidence="1">Belongs to the sigma-70 factor family. ECF subfamily.</text>
</comment>
<dbReference type="InterPro" id="IPR007627">
    <property type="entry name" value="RNA_pol_sigma70_r2"/>
</dbReference>
<gene>
    <name evidence="8" type="ORF">AWR27_08045</name>
</gene>
<keyword evidence="3" id="KW-0731">Sigma factor</keyword>
<dbReference type="SUPFAM" id="SSF88659">
    <property type="entry name" value="Sigma3 and sigma4 domains of RNA polymerase sigma factors"/>
    <property type="match status" value="1"/>
</dbReference>
<dbReference type="InterPro" id="IPR014284">
    <property type="entry name" value="RNA_pol_sigma-70_dom"/>
</dbReference>
<protein>
    <recommendedName>
        <fullName evidence="10">RNA polymerase subunit sigma-24</fullName>
    </recommendedName>
</protein>
<dbReference type="Gene3D" id="1.10.10.10">
    <property type="entry name" value="Winged helix-like DNA-binding domain superfamily/Winged helix DNA-binding domain"/>
    <property type="match status" value="1"/>
</dbReference>
<keyword evidence="2" id="KW-0805">Transcription regulation</keyword>
<keyword evidence="5" id="KW-0812">Transmembrane</keyword>
<evidence type="ECO:0000259" key="6">
    <source>
        <dbReference type="Pfam" id="PF04542"/>
    </source>
</evidence>
<feature type="domain" description="RNA polymerase sigma factor 70 region 4 type 2" evidence="7">
    <location>
        <begin position="132"/>
        <end position="182"/>
    </location>
</feature>
<dbReference type="Proteomes" id="UP000187941">
    <property type="component" value="Chromosome"/>
</dbReference>
<dbReference type="PANTHER" id="PTHR43133">
    <property type="entry name" value="RNA POLYMERASE ECF-TYPE SIGMA FACTO"/>
    <property type="match status" value="1"/>
</dbReference>
<accession>A0A1P9WV86</accession>
<evidence type="ECO:0000256" key="3">
    <source>
        <dbReference type="ARBA" id="ARBA00023082"/>
    </source>
</evidence>
<name>A0A1P9WV86_9BACT</name>
<organism evidence="8 9">
    <name type="scientific">Spirosoma montaniterrae</name>
    <dbReference type="NCBI Taxonomy" id="1178516"/>
    <lineage>
        <taxon>Bacteria</taxon>
        <taxon>Pseudomonadati</taxon>
        <taxon>Bacteroidota</taxon>
        <taxon>Cytophagia</taxon>
        <taxon>Cytophagales</taxon>
        <taxon>Cytophagaceae</taxon>
        <taxon>Spirosoma</taxon>
    </lineage>
</organism>
<dbReference type="InterPro" id="IPR013325">
    <property type="entry name" value="RNA_pol_sigma_r2"/>
</dbReference>
<feature type="domain" description="RNA polymerase sigma-70 region 2" evidence="6">
    <location>
        <begin position="31"/>
        <end position="94"/>
    </location>
</feature>
<sequence length="204" mass="23989">MARLTSRNAHDDLLLWTQFLEGSVTAWGTLLDAHYHILFNYGLRFGIDRERSHDCVHDLFLDLWDGRQRLNATLDNVSFYLLRAFRNKLIREKQHERTHQELNEITTEHLQETPAEDWLISEETIRYNGLRLKGLLTTLPARQQEAIYLKFYANLSNKQVAELMHLQQQSVANLLHTALQRLRSLWGISSGLALWAIALRWWLS</sequence>
<dbReference type="PANTHER" id="PTHR43133:SF46">
    <property type="entry name" value="RNA POLYMERASE SIGMA-70 FACTOR ECF SUBFAMILY"/>
    <property type="match status" value="1"/>
</dbReference>
<feature type="transmembrane region" description="Helical" evidence="5">
    <location>
        <begin position="185"/>
        <end position="203"/>
    </location>
</feature>
<dbReference type="GO" id="GO:0006352">
    <property type="term" value="P:DNA-templated transcription initiation"/>
    <property type="evidence" value="ECO:0007669"/>
    <property type="project" value="InterPro"/>
</dbReference>
<dbReference type="NCBIfam" id="TIGR02937">
    <property type="entry name" value="sigma70-ECF"/>
    <property type="match status" value="1"/>
</dbReference>